<evidence type="ECO:0000256" key="3">
    <source>
        <dbReference type="ARBA" id="ARBA00022490"/>
    </source>
</evidence>
<organism evidence="6 7">
    <name type="scientific">Desulfurococcus amylolyticus (strain DSM 18924 / JCM 16383 / VKM B-2413 / 1221n)</name>
    <name type="common">Desulfurococcus kamchatkensis</name>
    <dbReference type="NCBI Taxonomy" id="490899"/>
    <lineage>
        <taxon>Archaea</taxon>
        <taxon>Thermoproteota</taxon>
        <taxon>Thermoprotei</taxon>
        <taxon>Desulfurococcales</taxon>
        <taxon>Desulfurococcaceae</taxon>
        <taxon>Desulfurococcus</taxon>
    </lineage>
</organism>
<dbReference type="HOGENOM" id="CLU_140810_0_0_2"/>
<dbReference type="SUPFAM" id="SSF158568">
    <property type="entry name" value="AF1862-like"/>
    <property type="match status" value="1"/>
</dbReference>
<keyword evidence="3" id="KW-0963">Cytoplasm</keyword>
<evidence type="ECO:0000256" key="4">
    <source>
        <dbReference type="ARBA" id="ARBA00023118"/>
    </source>
</evidence>
<evidence type="ECO:0000256" key="2">
    <source>
        <dbReference type="ARBA" id="ARBA00006161"/>
    </source>
</evidence>
<dbReference type="AlphaFoldDB" id="B8D4T5"/>
<evidence type="ECO:0000313" key="6">
    <source>
        <dbReference type="EMBL" id="ACL11116.1"/>
    </source>
</evidence>
<accession>B8D4T5</accession>
<gene>
    <name evidence="6" type="ordered locus">DKAM_0790</name>
</gene>
<dbReference type="GO" id="GO:0051607">
    <property type="term" value="P:defense response to virus"/>
    <property type="evidence" value="ECO:0007669"/>
    <property type="project" value="UniProtKB-KW"/>
</dbReference>
<dbReference type="GO" id="GO:0005737">
    <property type="term" value="C:cytoplasm"/>
    <property type="evidence" value="ECO:0007669"/>
    <property type="project" value="UniProtKB-SubCell"/>
</dbReference>
<evidence type="ECO:0000256" key="1">
    <source>
        <dbReference type="ARBA" id="ARBA00004496"/>
    </source>
</evidence>
<dbReference type="STRING" id="490899.DKAM_0790"/>
<dbReference type="NCBIfam" id="TIGR01881">
    <property type="entry name" value="cas_Cmr5"/>
    <property type="match status" value="1"/>
</dbReference>
<sequence length="156" mass="17155">MVDLTTKSKDLVKGVLECIEAIIDRAGGQESGDLLGKFRARARSLPTDLASHGLQYLVVLTAARSNKRLIEESLRKNSCVDVVNSLVSEKGLHDDKRSYALYGGVLVYLLKQQGIIDEKVSSFRELLENLANPAVEALATPIAEWLKRLAEAYIAE</sequence>
<evidence type="ECO:0000256" key="5">
    <source>
        <dbReference type="ARBA" id="ARBA00030001"/>
    </source>
</evidence>
<comment type="subcellular location">
    <subcellularLocation>
        <location evidence="1">Cytoplasm</location>
    </subcellularLocation>
</comment>
<protein>
    <recommendedName>
        <fullName evidence="5">CRISPR type III-B/RAMP module-associated protein Cmr5</fullName>
    </recommendedName>
</protein>
<dbReference type="KEGG" id="dka:DKAM_0790"/>
<keyword evidence="4" id="KW-0051">Antiviral defense</keyword>
<comment type="similarity">
    <text evidence="2">Belongs to the CRISPR system Cmr5 family.</text>
</comment>
<dbReference type="InterPro" id="IPR023101">
    <property type="entry name" value="AF1862-like_dom_sf"/>
</dbReference>
<dbReference type="eggNOG" id="arCOG02654">
    <property type="taxonomic scope" value="Archaea"/>
</dbReference>
<dbReference type="InterPro" id="IPR010160">
    <property type="entry name" value="CRISPR-assoc_prot_Cmr5"/>
</dbReference>
<proteinExistence type="inferred from homology"/>
<name>B8D4T5_DESA1</name>
<dbReference type="Proteomes" id="UP000006903">
    <property type="component" value="Chromosome"/>
</dbReference>
<reference evidence="6 7" key="1">
    <citation type="journal article" date="2009" name="J. Bacteriol.">
        <title>Complete genome sequence of the anaerobic, protein-degrading hyperthermophilic crenarchaeon Desulfurococcus kamchatkensis.</title>
        <authorList>
            <person name="Ravin N.V."/>
            <person name="Mardanov A.V."/>
            <person name="Beletsky A.V."/>
            <person name="Kublanov I.V."/>
            <person name="Kolganova T.V."/>
            <person name="Lebedinsky A.V."/>
            <person name="Chernyh N.A."/>
            <person name="Bonch-Osmolovskaya E.A."/>
            <person name="Skryabin K.G."/>
        </authorList>
    </citation>
    <scope>NUCLEOTIDE SEQUENCE [LARGE SCALE GENOMIC DNA]</scope>
    <source>
        <strain evidence="7">DSM 18924 / JCM 16383 / VKM B-2413 / 1221n</strain>
    </source>
</reference>
<dbReference type="Gene3D" id="1.10.520.30">
    <property type="entry name" value="AF1862-like domain"/>
    <property type="match status" value="1"/>
</dbReference>
<dbReference type="EMBL" id="CP001140">
    <property type="protein sequence ID" value="ACL11116.1"/>
    <property type="molecule type" value="Genomic_DNA"/>
</dbReference>
<evidence type="ECO:0000313" key="7">
    <source>
        <dbReference type="Proteomes" id="UP000006903"/>
    </source>
</evidence>